<dbReference type="RefSeq" id="WP_310092313.1">
    <property type="nucleotide sequence ID" value="NZ_JAVDTT010000002.1"/>
</dbReference>
<dbReference type="PANTHER" id="PTHR31284">
    <property type="entry name" value="ACID PHOSPHATASE-LIKE PROTEIN"/>
    <property type="match status" value="1"/>
</dbReference>
<dbReference type="EC" id="3.1.3.2" evidence="2"/>
<keyword evidence="1" id="KW-0732">Signal</keyword>
<protein>
    <submittedName>
        <fullName evidence="2">Acid phosphatase</fullName>
        <ecNumber evidence="2">3.1.3.2</ecNumber>
    </submittedName>
</protein>
<keyword evidence="2" id="KW-0378">Hydrolase</keyword>
<evidence type="ECO:0000313" key="2">
    <source>
        <dbReference type="EMBL" id="MDR6841490.1"/>
    </source>
</evidence>
<dbReference type="InterPro" id="IPR005519">
    <property type="entry name" value="Acid_phosphat_B-like"/>
</dbReference>
<name>A0ABU1RU88_9GAMM</name>
<accession>A0ABU1RU88</accession>
<evidence type="ECO:0000313" key="3">
    <source>
        <dbReference type="Proteomes" id="UP001254759"/>
    </source>
</evidence>
<comment type="caution">
    <text evidence="2">The sequence shown here is derived from an EMBL/GenBank/DDBJ whole genome shotgun (WGS) entry which is preliminary data.</text>
</comment>
<dbReference type="PANTHER" id="PTHR31284:SF10">
    <property type="entry name" value="ACID PHOSPHATASE-LIKE PROTEIN"/>
    <property type="match status" value="1"/>
</dbReference>
<evidence type="ECO:0000256" key="1">
    <source>
        <dbReference type="ARBA" id="ARBA00022729"/>
    </source>
</evidence>
<dbReference type="InterPro" id="IPR006423">
    <property type="entry name" value="Lipo_e_P4"/>
</dbReference>
<dbReference type="EMBL" id="JAVDTT010000002">
    <property type="protein sequence ID" value="MDR6841490.1"/>
    <property type="molecule type" value="Genomic_DNA"/>
</dbReference>
<dbReference type="InterPro" id="IPR023214">
    <property type="entry name" value="HAD_sf"/>
</dbReference>
<dbReference type="Proteomes" id="UP001254759">
    <property type="component" value="Unassembled WGS sequence"/>
</dbReference>
<organism evidence="2 3">
    <name type="scientific">Pseudoxanthomonas sacheonensis</name>
    <dbReference type="NCBI Taxonomy" id="443615"/>
    <lineage>
        <taxon>Bacteria</taxon>
        <taxon>Pseudomonadati</taxon>
        <taxon>Pseudomonadota</taxon>
        <taxon>Gammaproteobacteria</taxon>
        <taxon>Lysobacterales</taxon>
        <taxon>Lysobacteraceae</taxon>
        <taxon>Pseudoxanthomonas</taxon>
    </lineage>
</organism>
<dbReference type="SFLD" id="SFLDS00003">
    <property type="entry name" value="Haloacid_Dehalogenase"/>
    <property type="match status" value="1"/>
</dbReference>
<proteinExistence type="predicted"/>
<dbReference type="SFLD" id="SFLDG01125">
    <property type="entry name" value="C1.1:_Acid_Phosphatase_Like"/>
    <property type="match status" value="1"/>
</dbReference>
<dbReference type="InterPro" id="IPR036412">
    <property type="entry name" value="HAD-like_sf"/>
</dbReference>
<keyword evidence="3" id="KW-1185">Reference proteome</keyword>
<dbReference type="SUPFAM" id="SSF56784">
    <property type="entry name" value="HAD-like"/>
    <property type="match status" value="1"/>
</dbReference>
<dbReference type="Gene3D" id="3.40.50.1000">
    <property type="entry name" value="HAD superfamily/HAD-like"/>
    <property type="match status" value="1"/>
</dbReference>
<reference evidence="2 3" key="1">
    <citation type="submission" date="2023-07" db="EMBL/GenBank/DDBJ databases">
        <title>Sorghum-associated microbial communities from plants grown in Nebraska, USA.</title>
        <authorList>
            <person name="Schachtman D."/>
        </authorList>
    </citation>
    <scope>NUCLEOTIDE SEQUENCE [LARGE SCALE GENOMIC DNA]</scope>
    <source>
        <strain evidence="2 3">BE107</strain>
    </source>
</reference>
<dbReference type="Pfam" id="PF03767">
    <property type="entry name" value="Acid_phosphat_B"/>
    <property type="match status" value="1"/>
</dbReference>
<gene>
    <name evidence="2" type="ORF">J2W94_001775</name>
</gene>
<dbReference type="GO" id="GO:0003993">
    <property type="term" value="F:acid phosphatase activity"/>
    <property type="evidence" value="ECO:0007669"/>
    <property type="project" value="UniProtKB-EC"/>
</dbReference>
<sequence>MQTKSQGVEDVGGTDEANAQRSREILYATLWMQHSTEYRAAALQAFESARAQLKTATKCGTAEAGQLQQSKGACGAKSPWAKRPAAIIFDLDETLLDNSAYQAFQIKHRELYDDARWETWVKSEEAMEIAGAVDFVEAASKVARIYYVSNRACRRPIDKIRVEQKVRELCPQLLDTMSRMAKLGFPKAKDRSAFYLKGMYTDLRSKEEIRQKIAAKHRIAMLVGDDLEDFVESRAVYAQNEAALAPLWGKRWFILPNPAYGSWPGVLSADIEQEVSKACDPLETKEARDRCAYRLRYETRLDKLKVWLPLE</sequence>